<evidence type="ECO:0000313" key="1">
    <source>
        <dbReference type="EMBL" id="KXN66686.1"/>
    </source>
</evidence>
<keyword evidence="2" id="KW-1185">Reference proteome</keyword>
<accession>A0A137NV85</accession>
<proteinExistence type="predicted"/>
<evidence type="ECO:0000313" key="2">
    <source>
        <dbReference type="Proteomes" id="UP000070444"/>
    </source>
</evidence>
<gene>
    <name evidence="1" type="ORF">CONCODRAFT_11420</name>
</gene>
<dbReference type="Proteomes" id="UP000070444">
    <property type="component" value="Unassembled WGS sequence"/>
</dbReference>
<organism evidence="1 2">
    <name type="scientific">Conidiobolus coronatus (strain ATCC 28846 / CBS 209.66 / NRRL 28638)</name>
    <name type="common">Delacroixia coronata</name>
    <dbReference type="NCBI Taxonomy" id="796925"/>
    <lineage>
        <taxon>Eukaryota</taxon>
        <taxon>Fungi</taxon>
        <taxon>Fungi incertae sedis</taxon>
        <taxon>Zoopagomycota</taxon>
        <taxon>Entomophthoromycotina</taxon>
        <taxon>Entomophthoromycetes</taxon>
        <taxon>Entomophthorales</taxon>
        <taxon>Ancylistaceae</taxon>
        <taxon>Conidiobolus</taxon>
    </lineage>
</organism>
<dbReference type="EMBL" id="KQ964698">
    <property type="protein sequence ID" value="KXN66686.1"/>
    <property type="molecule type" value="Genomic_DNA"/>
</dbReference>
<feature type="non-terminal residue" evidence="1">
    <location>
        <position position="212"/>
    </location>
</feature>
<name>A0A137NV85_CONC2</name>
<dbReference type="AlphaFoldDB" id="A0A137NV85"/>
<protein>
    <submittedName>
        <fullName evidence="1">Uncharacterized protein</fullName>
    </submittedName>
</protein>
<reference evidence="1 2" key="1">
    <citation type="journal article" date="2015" name="Genome Biol. Evol.">
        <title>Phylogenomic analyses indicate that early fungi evolved digesting cell walls of algal ancestors of land plants.</title>
        <authorList>
            <person name="Chang Y."/>
            <person name="Wang S."/>
            <person name="Sekimoto S."/>
            <person name="Aerts A.L."/>
            <person name="Choi C."/>
            <person name="Clum A."/>
            <person name="LaButti K.M."/>
            <person name="Lindquist E.A."/>
            <person name="Yee Ngan C."/>
            <person name="Ohm R.A."/>
            <person name="Salamov A.A."/>
            <person name="Grigoriev I.V."/>
            <person name="Spatafora J.W."/>
            <person name="Berbee M.L."/>
        </authorList>
    </citation>
    <scope>NUCLEOTIDE SEQUENCE [LARGE SCALE GENOMIC DNA]</scope>
    <source>
        <strain evidence="1 2">NRRL 28638</strain>
    </source>
</reference>
<sequence>MNNSENNWLNVVSIKEFQSNLGLNLLKEISMVSKLTREKLNPLLFKNLELSLDSIKFSSNVISIAYDMQYHYSNYNYSTLRDENNGCIENSLNEYINTINDIKKYTRSFYLMYNRRAGYYLYPIVKVFDNLTELKIFICDFPFDALADIGKTLPNLNRLELEDVDLIKSITDTISESDIIFPPKLSYLKIFQVQVITTTLLSDPYEYLFNAK</sequence>